<evidence type="ECO:0000256" key="3">
    <source>
        <dbReference type="ARBA" id="ARBA00022448"/>
    </source>
</evidence>
<dbReference type="PANTHER" id="PTHR30588">
    <property type="entry name" value="BRANCHED-CHAIN AMINO ACID TRANSPORT SYSTEM 2 CARRIER PROTEIN"/>
    <property type="match status" value="1"/>
</dbReference>
<dbReference type="NCBIfam" id="TIGR00796">
    <property type="entry name" value="livcs"/>
    <property type="match status" value="1"/>
</dbReference>
<keyword evidence="6 9" id="KW-0029">Amino-acid transport</keyword>
<feature type="transmembrane region" description="Helical" evidence="9">
    <location>
        <begin position="9"/>
        <end position="33"/>
    </location>
</feature>
<feature type="transmembrane region" description="Helical" evidence="9">
    <location>
        <begin position="374"/>
        <end position="395"/>
    </location>
</feature>
<feature type="transmembrane region" description="Helical" evidence="9">
    <location>
        <begin position="197"/>
        <end position="216"/>
    </location>
</feature>
<dbReference type="InterPro" id="IPR004685">
    <property type="entry name" value="Brnchd-chn_aa_trnsp_Livcs"/>
</dbReference>
<proteinExistence type="inferred from homology"/>
<feature type="transmembrane region" description="Helical" evidence="9">
    <location>
        <begin position="120"/>
        <end position="141"/>
    </location>
</feature>
<evidence type="ECO:0000256" key="8">
    <source>
        <dbReference type="ARBA" id="ARBA00023136"/>
    </source>
</evidence>
<name>A0ABU0AD13_9BACI</name>
<dbReference type="Pfam" id="PF05525">
    <property type="entry name" value="Branch_AA_trans"/>
    <property type="match status" value="1"/>
</dbReference>
<evidence type="ECO:0000313" key="11">
    <source>
        <dbReference type="Proteomes" id="UP001238088"/>
    </source>
</evidence>
<evidence type="ECO:0000256" key="5">
    <source>
        <dbReference type="ARBA" id="ARBA00022692"/>
    </source>
</evidence>
<protein>
    <recommendedName>
        <fullName evidence="9">Branched-chain amino acid transport system carrier protein</fullName>
    </recommendedName>
</protein>
<comment type="function">
    <text evidence="9">Component of the transport system for branched-chain amino acids.</text>
</comment>
<feature type="transmembrane region" description="Helical" evidence="9">
    <location>
        <begin position="415"/>
        <end position="435"/>
    </location>
</feature>
<evidence type="ECO:0000256" key="9">
    <source>
        <dbReference type="RuleBase" id="RU362122"/>
    </source>
</evidence>
<keyword evidence="5 9" id="KW-0812">Transmembrane</keyword>
<keyword evidence="7 9" id="KW-1133">Transmembrane helix</keyword>
<comment type="similarity">
    <text evidence="2 9">Belongs to the branched chain amino acid transporter family.</text>
</comment>
<feature type="transmembrane region" description="Helical" evidence="9">
    <location>
        <begin position="45"/>
        <end position="66"/>
    </location>
</feature>
<feature type="transmembrane region" description="Helical" evidence="9">
    <location>
        <begin position="78"/>
        <end position="100"/>
    </location>
</feature>
<comment type="caution">
    <text evidence="10">The sequence shown here is derived from an EMBL/GenBank/DDBJ whole genome shotgun (WGS) entry which is preliminary data.</text>
</comment>
<reference evidence="10 11" key="1">
    <citation type="submission" date="2023-07" db="EMBL/GenBank/DDBJ databases">
        <title>Genomic Encyclopedia of Type Strains, Phase IV (KMG-IV): sequencing the most valuable type-strain genomes for metagenomic binning, comparative biology and taxonomic classification.</title>
        <authorList>
            <person name="Goeker M."/>
        </authorList>
    </citation>
    <scope>NUCLEOTIDE SEQUENCE [LARGE SCALE GENOMIC DNA]</scope>
    <source>
        <strain evidence="10 11">DSM 23494</strain>
    </source>
</reference>
<feature type="transmembrane region" description="Helical" evidence="9">
    <location>
        <begin position="236"/>
        <end position="257"/>
    </location>
</feature>
<sequence>MDNKISNSYIIAVGFMLFALFFGAGNLIFPAMLGQTAGSNIWEANAGFIATGVGLPLLGVIALGISGKSDLQSLASRVSPSFGVIFTVVLYLSIGPLFAIPRTGTVSYEIGIRPFLPESMGTIGLIIFTILFFGITAYFSLKSSKIVDIVGKYLTPLLLIFIMILIGAAFINPIGEIQAPTEKYITDAFFKGFQEGYLTMDALAAFVFGIIVIDAVRAKGAKTKKAIMIAVTKAGLIAAALLAIIYTSLSFIGASSVQGLGLLDNGGSVLSGASNHYFGSFGGILLSLIVLAACLTTSIGLITSCAAYFTKLMPNVSYNKFVLIFSVFSAGIANFGLSQLISISVPVLTAIYPLAIVLMFLTFLHPFFKGRKEVYQFSMLLTFIVGFFDGLNAAGVKIEAVNSFFSSVLPLHSVGLGWIFPAIIGAILGIIIALFKRGTPEENSQEKQIV</sequence>
<dbReference type="Proteomes" id="UP001238088">
    <property type="component" value="Unassembled WGS sequence"/>
</dbReference>
<evidence type="ECO:0000256" key="4">
    <source>
        <dbReference type="ARBA" id="ARBA00022475"/>
    </source>
</evidence>
<feature type="transmembrane region" description="Helical" evidence="9">
    <location>
        <begin position="153"/>
        <end position="171"/>
    </location>
</feature>
<keyword evidence="4" id="KW-1003">Cell membrane</keyword>
<evidence type="ECO:0000256" key="1">
    <source>
        <dbReference type="ARBA" id="ARBA00004651"/>
    </source>
</evidence>
<accession>A0ABU0AD13</accession>
<evidence type="ECO:0000313" key="10">
    <source>
        <dbReference type="EMBL" id="MDQ0268611.1"/>
    </source>
</evidence>
<feature type="transmembrane region" description="Helical" evidence="9">
    <location>
        <begin position="277"/>
        <end position="309"/>
    </location>
</feature>
<organism evidence="10 11">
    <name type="scientific">Cytobacillus purgationiresistens</name>
    <dbReference type="NCBI Taxonomy" id="863449"/>
    <lineage>
        <taxon>Bacteria</taxon>
        <taxon>Bacillati</taxon>
        <taxon>Bacillota</taxon>
        <taxon>Bacilli</taxon>
        <taxon>Bacillales</taxon>
        <taxon>Bacillaceae</taxon>
        <taxon>Cytobacillus</taxon>
    </lineage>
</organism>
<feature type="transmembrane region" description="Helical" evidence="9">
    <location>
        <begin position="347"/>
        <end position="367"/>
    </location>
</feature>
<keyword evidence="3 9" id="KW-0813">Transport</keyword>
<evidence type="ECO:0000256" key="7">
    <source>
        <dbReference type="ARBA" id="ARBA00022989"/>
    </source>
</evidence>
<keyword evidence="8 9" id="KW-0472">Membrane</keyword>
<feature type="transmembrane region" description="Helical" evidence="9">
    <location>
        <begin position="321"/>
        <end position="341"/>
    </location>
</feature>
<dbReference type="PANTHER" id="PTHR30588:SF0">
    <property type="entry name" value="BRANCHED-CHAIN AMINO ACID PERMEASE BRNQ"/>
    <property type="match status" value="1"/>
</dbReference>
<comment type="subcellular location">
    <subcellularLocation>
        <location evidence="1 9">Cell membrane</location>
        <topology evidence="1 9">Multi-pass membrane protein</topology>
    </subcellularLocation>
</comment>
<evidence type="ECO:0000256" key="2">
    <source>
        <dbReference type="ARBA" id="ARBA00008540"/>
    </source>
</evidence>
<evidence type="ECO:0000256" key="6">
    <source>
        <dbReference type="ARBA" id="ARBA00022970"/>
    </source>
</evidence>
<keyword evidence="11" id="KW-1185">Reference proteome</keyword>
<gene>
    <name evidence="10" type="ORF">J2S17_000480</name>
</gene>
<dbReference type="EMBL" id="JAUSUB010000001">
    <property type="protein sequence ID" value="MDQ0268611.1"/>
    <property type="molecule type" value="Genomic_DNA"/>
</dbReference>